<dbReference type="EMBL" id="RAWM01000158">
    <property type="protein sequence ID" value="RKH59925.1"/>
    <property type="molecule type" value="Genomic_DNA"/>
</dbReference>
<dbReference type="AlphaFoldDB" id="A0A3A8Q1I9"/>
<protein>
    <submittedName>
        <fullName evidence="1">Uncharacterized protein</fullName>
    </submittedName>
</protein>
<proteinExistence type="predicted"/>
<sequence length="272" mass="28676">MSRSSLYLDPPHVAAAFYLDRLAPEAALGRVCAHVAAAGATPTGALTVVRGERFPRFGMISDLARHLEDRSVELRGGKQLQEWKTLVGGEAPGAKVLRVGFEAPQVGGVTVEYQPVPDDAQERTLHPVAVFVSGALLSMPGAAALSKKERRQAQATARFLTSVFQGVCEAEEPLYAGILVEASLPTPPELEAGSARLGTELFVSRRLESAAPGLERTLASLFEQGFRAAWSTGSFLSGWGALNPQGLGVEAPAAVGTQAGRHLGRALSQLAR</sequence>
<comment type="caution">
    <text evidence="1">The sequence shown here is derived from an EMBL/GenBank/DDBJ whole genome shotgun (WGS) entry which is preliminary data.</text>
</comment>
<accession>A0A3A8Q1I9</accession>
<evidence type="ECO:0000313" key="1">
    <source>
        <dbReference type="EMBL" id="RKH59925.1"/>
    </source>
</evidence>
<name>A0A3A8Q1I9_9BACT</name>
<dbReference type="OrthoDB" id="3819227at2"/>
<gene>
    <name evidence="1" type="ORF">D7X96_34490</name>
</gene>
<keyword evidence="2" id="KW-1185">Reference proteome</keyword>
<dbReference type="Proteomes" id="UP000282656">
    <property type="component" value="Unassembled WGS sequence"/>
</dbReference>
<dbReference type="RefSeq" id="WP_121771665.1">
    <property type="nucleotide sequence ID" value="NZ_RAWM01000158.1"/>
</dbReference>
<evidence type="ECO:0000313" key="2">
    <source>
        <dbReference type="Proteomes" id="UP000282656"/>
    </source>
</evidence>
<reference evidence="2" key="1">
    <citation type="submission" date="2018-09" db="EMBL/GenBank/DDBJ databases">
        <authorList>
            <person name="Livingstone P.G."/>
            <person name="Whitworth D.E."/>
        </authorList>
    </citation>
    <scope>NUCLEOTIDE SEQUENCE [LARGE SCALE GENOMIC DNA]</scope>
    <source>
        <strain evidence="2">AB047A</strain>
    </source>
</reference>
<organism evidence="1 2">
    <name type="scientific">Corallococcus interemptor</name>
    <dbReference type="NCBI Taxonomy" id="2316720"/>
    <lineage>
        <taxon>Bacteria</taxon>
        <taxon>Pseudomonadati</taxon>
        <taxon>Myxococcota</taxon>
        <taxon>Myxococcia</taxon>
        <taxon>Myxococcales</taxon>
        <taxon>Cystobacterineae</taxon>
        <taxon>Myxococcaceae</taxon>
        <taxon>Corallococcus</taxon>
    </lineage>
</organism>